<dbReference type="PaxDb" id="7159-AAEL009727-PA"/>
<feature type="domain" description="ZAD" evidence="5">
    <location>
        <begin position="50"/>
        <end position="126"/>
    </location>
</feature>
<dbReference type="InterPro" id="IPR013087">
    <property type="entry name" value="Znf_C2H2_type"/>
</dbReference>
<proteinExistence type="predicted"/>
<dbReference type="Pfam" id="PF07776">
    <property type="entry name" value="zf-AD"/>
    <property type="match status" value="1"/>
</dbReference>
<feature type="binding site" evidence="2">
    <location>
        <position position="52"/>
    </location>
    <ligand>
        <name>Zn(2+)</name>
        <dbReference type="ChEBI" id="CHEBI:29105"/>
    </ligand>
</feature>
<organism evidence="6 7">
    <name type="scientific">Aedes aegypti</name>
    <name type="common">Yellowfever mosquito</name>
    <name type="synonym">Culex aegypti</name>
    <dbReference type="NCBI Taxonomy" id="7159"/>
    <lineage>
        <taxon>Eukaryota</taxon>
        <taxon>Metazoa</taxon>
        <taxon>Ecdysozoa</taxon>
        <taxon>Arthropoda</taxon>
        <taxon>Hexapoda</taxon>
        <taxon>Insecta</taxon>
        <taxon>Pterygota</taxon>
        <taxon>Neoptera</taxon>
        <taxon>Endopterygota</taxon>
        <taxon>Diptera</taxon>
        <taxon>Nematocera</taxon>
        <taxon>Culicoidea</taxon>
        <taxon>Culicidae</taxon>
        <taxon>Culicinae</taxon>
        <taxon>Aedini</taxon>
        <taxon>Aedes</taxon>
        <taxon>Stegomyia</taxon>
    </lineage>
</organism>
<dbReference type="PhylomeDB" id="Q16V18"/>
<feature type="domain" description="C2H2-type" evidence="4">
    <location>
        <begin position="244"/>
        <end position="267"/>
    </location>
</feature>
<keyword evidence="1" id="KW-0863">Zinc-finger</keyword>
<reference evidence="6" key="2">
    <citation type="journal article" date="2007" name="Science">
        <title>Genome sequence of Aedes aegypti, a major arbovirus vector.</title>
        <authorList>
            <person name="Nene V."/>
            <person name="Wortman J.R."/>
            <person name="Lawson D."/>
            <person name="Haas B."/>
            <person name="Kodira C."/>
            <person name="Tu Z.J."/>
            <person name="Loftus B."/>
            <person name="Xi Z."/>
            <person name="Megy K."/>
            <person name="Grabherr M."/>
            <person name="Ren Q."/>
            <person name="Zdobnov E.M."/>
            <person name="Lobo N.F."/>
            <person name="Campbell K.S."/>
            <person name="Brown S.E."/>
            <person name="Bonaldo M.F."/>
            <person name="Zhu J."/>
            <person name="Sinkins S.P."/>
            <person name="Hogenkamp D.G."/>
            <person name="Amedeo P."/>
            <person name="Arensburger P."/>
            <person name="Atkinson P.W."/>
            <person name="Bidwell S."/>
            <person name="Biedler J."/>
            <person name="Birney E."/>
            <person name="Bruggner R.V."/>
            <person name="Costas J."/>
            <person name="Coy M.R."/>
            <person name="Crabtree J."/>
            <person name="Crawford M."/>
            <person name="Debruyn B."/>
            <person name="Decaprio D."/>
            <person name="Eiglmeier K."/>
            <person name="Eisenstadt E."/>
            <person name="El-Dorry H."/>
            <person name="Gelbart W.M."/>
            <person name="Gomes S.L."/>
            <person name="Hammond M."/>
            <person name="Hannick L.I."/>
            <person name="Hogan J.R."/>
            <person name="Holmes M.H."/>
            <person name="Jaffe D."/>
            <person name="Johnston J.S."/>
            <person name="Kennedy R.C."/>
            <person name="Koo H."/>
            <person name="Kravitz S."/>
            <person name="Kriventseva E.V."/>
            <person name="Kulp D."/>
            <person name="Labutti K."/>
            <person name="Lee E."/>
            <person name="Li S."/>
            <person name="Lovin D.D."/>
            <person name="Mao C."/>
            <person name="Mauceli E."/>
            <person name="Menck C.F."/>
            <person name="Miller J.R."/>
            <person name="Montgomery P."/>
            <person name="Mori A."/>
            <person name="Nascimento A.L."/>
            <person name="Naveira H.F."/>
            <person name="Nusbaum C."/>
            <person name="O'leary S."/>
            <person name="Orvis J."/>
            <person name="Pertea M."/>
            <person name="Quesneville H."/>
            <person name="Reidenbach K.R."/>
            <person name="Rogers Y.H."/>
            <person name="Roth C.W."/>
            <person name="Schneider J.R."/>
            <person name="Schatz M."/>
            <person name="Shumway M."/>
            <person name="Stanke M."/>
            <person name="Stinson E.O."/>
            <person name="Tubio J.M."/>
            <person name="Vanzee J.P."/>
            <person name="Verjovski-Almeida S."/>
            <person name="Werner D."/>
            <person name="White O."/>
            <person name="Wyder S."/>
            <person name="Zeng Q."/>
            <person name="Zhao Q."/>
            <person name="Zhao Y."/>
            <person name="Hill C.A."/>
            <person name="Raikhel A.S."/>
            <person name="Soares M.B."/>
            <person name="Knudson D.L."/>
            <person name="Lee N.H."/>
            <person name="Galagan J."/>
            <person name="Salzberg S.L."/>
            <person name="Paulsen I.T."/>
            <person name="Dimopoulos G."/>
            <person name="Collins F.H."/>
            <person name="Birren B."/>
            <person name="Fraser-Liggett C.M."/>
            <person name="Severson D.W."/>
        </authorList>
    </citation>
    <scope>NUCLEOTIDE SEQUENCE [LARGE SCALE GENOMIC DNA]</scope>
    <source>
        <strain evidence="6">Liverpool</strain>
    </source>
</reference>
<dbReference type="Proteomes" id="UP000682892">
    <property type="component" value="Unassembled WGS sequence"/>
</dbReference>
<feature type="compositionally biased region" description="Acidic residues" evidence="3">
    <location>
        <begin position="390"/>
        <end position="401"/>
    </location>
</feature>
<feature type="binding site" evidence="2">
    <location>
        <position position="102"/>
    </location>
    <ligand>
        <name>Zn(2+)</name>
        <dbReference type="ChEBI" id="CHEBI:29105"/>
    </ligand>
</feature>
<gene>
    <name evidence="6" type="ORF">AaeL_AAEL009727</name>
</gene>
<dbReference type="GO" id="GO:0005634">
    <property type="term" value="C:nucleus"/>
    <property type="evidence" value="ECO:0007669"/>
    <property type="project" value="InterPro"/>
</dbReference>
<keyword evidence="2" id="KW-0479">Metal-binding</keyword>
<evidence type="ECO:0000256" key="3">
    <source>
        <dbReference type="SAM" id="MobiDB-lite"/>
    </source>
</evidence>
<dbReference type="VEuPathDB" id="VectorBase:AAEL009727"/>
<feature type="region of interest" description="Disordered" evidence="3">
    <location>
        <begin position="381"/>
        <end position="424"/>
    </location>
</feature>
<keyword evidence="2" id="KW-0862">Zinc</keyword>
<feature type="binding site" evidence="2">
    <location>
        <position position="55"/>
    </location>
    <ligand>
        <name>Zn(2+)</name>
        <dbReference type="ChEBI" id="CHEBI:29105"/>
    </ligand>
</feature>
<name>Q16V18_AEDAE</name>
<dbReference type="PROSITE" id="PS00028">
    <property type="entry name" value="ZINC_FINGER_C2H2_1"/>
    <property type="match status" value="2"/>
</dbReference>
<dbReference type="InterPro" id="IPR012934">
    <property type="entry name" value="Znf_AD"/>
</dbReference>
<reference evidence="6" key="3">
    <citation type="submission" date="2012-09" db="EMBL/GenBank/DDBJ databases">
        <authorList>
            <consortium name="VectorBase"/>
        </authorList>
    </citation>
    <scope>NUCLEOTIDE SEQUENCE</scope>
    <source>
        <strain evidence="6">Liverpool</strain>
    </source>
</reference>
<dbReference type="SMART" id="SM00355">
    <property type="entry name" value="ZnF_C2H2"/>
    <property type="match status" value="3"/>
</dbReference>
<dbReference type="SMART" id="SM00868">
    <property type="entry name" value="zf-AD"/>
    <property type="match status" value="1"/>
</dbReference>
<dbReference type="SUPFAM" id="SSF57716">
    <property type="entry name" value="Glucocorticoid receptor-like (DNA-binding domain)"/>
    <property type="match status" value="1"/>
</dbReference>
<dbReference type="Gene3D" id="3.40.1800.20">
    <property type="match status" value="1"/>
</dbReference>
<dbReference type="PROSITE" id="PS51915">
    <property type="entry name" value="ZAD"/>
    <property type="match status" value="1"/>
</dbReference>
<dbReference type="AlphaFoldDB" id="Q16V18"/>
<accession>Q16V18</accession>
<evidence type="ECO:0000256" key="1">
    <source>
        <dbReference type="PROSITE-ProRule" id="PRU00042"/>
    </source>
</evidence>
<dbReference type="PROSITE" id="PS50157">
    <property type="entry name" value="ZINC_FINGER_C2H2_2"/>
    <property type="match status" value="2"/>
</dbReference>
<evidence type="ECO:0000313" key="6">
    <source>
        <dbReference type="EMBL" id="EAT38374.1"/>
    </source>
</evidence>
<dbReference type="HOGENOM" id="CLU_811995_0_0_1"/>
<evidence type="ECO:0000259" key="5">
    <source>
        <dbReference type="PROSITE" id="PS51915"/>
    </source>
</evidence>
<dbReference type="OMA" id="NIMSEVM"/>
<evidence type="ECO:0000259" key="4">
    <source>
        <dbReference type="PROSITE" id="PS50157"/>
    </source>
</evidence>
<evidence type="ECO:0000313" key="7">
    <source>
        <dbReference type="Proteomes" id="UP000682892"/>
    </source>
</evidence>
<evidence type="ECO:0000256" key="2">
    <source>
        <dbReference type="PROSITE-ProRule" id="PRU01263"/>
    </source>
</evidence>
<dbReference type="EMBL" id="CH477606">
    <property type="protein sequence ID" value="EAT38374.1"/>
    <property type="molecule type" value="Genomic_DNA"/>
</dbReference>
<feature type="domain" description="C2H2-type" evidence="4">
    <location>
        <begin position="333"/>
        <end position="363"/>
    </location>
</feature>
<protein>
    <submittedName>
        <fullName evidence="6">AAEL009727-PA</fullName>
    </submittedName>
</protein>
<sequence>MIGTEAEPRHHNKIKYANALHRNMEEHSDMFANEAYDYAYLDLPHEDFSAYCRLCFSISQLEPLIMSGQARENNQIISVIETCVGIKLSPETDSPTSICRQCRYMLDEFISFRKQCQRLNRVYRRKQYERVGEVGTTDSVYQGNEIIVADAESYVEPEVAPAMMSNEATPIELLDGMCATLVTHEPSAFEASVAGGNETGPEHFTVHDITNEDDDGFEWIRVPDDVEMGEDDNDTFTALANDWFRCKLCSGMYLSFVQLAKHLREIHPEAAIALRNLVNDSYFHVKGSELQTYKHDGHNLVKCDLCDTLLCSRAAIRRHRWRYHGLFDENPVIRCRAAACGCFFMERKALNRHREVIHGHQRKRTVRKPMQQSQVAGATCDGAATNFDNEGGDDDDEDDDVVFISDDSAPQDSPAMTTDAIIDQ</sequence>
<dbReference type="GO" id="GO:0008270">
    <property type="term" value="F:zinc ion binding"/>
    <property type="evidence" value="ECO:0007669"/>
    <property type="project" value="UniProtKB-UniRule"/>
</dbReference>
<reference evidence="6" key="1">
    <citation type="submission" date="2005-10" db="EMBL/GenBank/DDBJ databases">
        <authorList>
            <person name="Loftus B.J."/>
            <person name="Nene V.M."/>
            <person name="Hannick L.I."/>
            <person name="Bidwell S."/>
            <person name="Haas B."/>
            <person name="Amedeo P."/>
            <person name="Orvis J."/>
            <person name="Wortman J.R."/>
            <person name="White O.R."/>
            <person name="Salzberg S."/>
            <person name="Shumway M."/>
            <person name="Koo H."/>
            <person name="Zhao Y."/>
            <person name="Holmes M."/>
            <person name="Miller J."/>
            <person name="Schatz M."/>
            <person name="Pop M."/>
            <person name="Pai G."/>
            <person name="Utterback T."/>
            <person name="Rogers Y.-H."/>
            <person name="Kravitz S."/>
            <person name="Fraser C.M."/>
        </authorList>
    </citation>
    <scope>NUCLEOTIDE SEQUENCE</scope>
    <source>
        <strain evidence="6">Liverpool</strain>
    </source>
</reference>
<feature type="binding site" evidence="2">
    <location>
        <position position="99"/>
    </location>
    <ligand>
        <name>Zn(2+)</name>
        <dbReference type="ChEBI" id="CHEBI:29105"/>
    </ligand>
</feature>